<dbReference type="eggNOG" id="COG1445">
    <property type="taxonomic scope" value="Bacteria"/>
</dbReference>
<organism evidence="14 16">
    <name type="scientific">Enterococcus gilvus ATCC BAA-350</name>
    <dbReference type="NCBI Taxonomy" id="1158614"/>
    <lineage>
        <taxon>Bacteria</taxon>
        <taxon>Bacillati</taxon>
        <taxon>Bacillota</taxon>
        <taxon>Bacilli</taxon>
        <taxon>Lactobacillales</taxon>
        <taxon>Enterococcaceae</taxon>
        <taxon>Enterococcus</taxon>
    </lineage>
</organism>
<feature type="transmembrane region" description="Helical" evidence="11">
    <location>
        <begin position="184"/>
        <end position="202"/>
    </location>
</feature>
<evidence type="ECO:0000256" key="9">
    <source>
        <dbReference type="ARBA" id="ARBA00022989"/>
    </source>
</evidence>
<evidence type="ECO:0000259" key="12">
    <source>
        <dbReference type="PROSITE" id="PS51099"/>
    </source>
</evidence>
<reference evidence="15 17" key="2">
    <citation type="submission" date="2013-03" db="EMBL/GenBank/DDBJ databases">
        <title>The Genome Sequence of Enterococcus gilvus ATCC BAA-350 (PacBio/Illumina hybrid assembly).</title>
        <authorList>
            <consortium name="The Broad Institute Genomics Platform"/>
            <consortium name="The Broad Institute Genome Sequencing Center for Infectious Disease"/>
            <person name="Earl A."/>
            <person name="Russ C."/>
            <person name="Gilmore M."/>
            <person name="Surin D."/>
            <person name="Walker B."/>
            <person name="Young S."/>
            <person name="Zeng Q."/>
            <person name="Gargeya S."/>
            <person name="Fitzgerald M."/>
            <person name="Haas B."/>
            <person name="Abouelleil A."/>
            <person name="Allen A.W."/>
            <person name="Alvarado L."/>
            <person name="Arachchi H.M."/>
            <person name="Berlin A.M."/>
            <person name="Chapman S.B."/>
            <person name="Gainer-Dewar J."/>
            <person name="Goldberg J."/>
            <person name="Griggs A."/>
            <person name="Gujja S."/>
            <person name="Hansen M."/>
            <person name="Howarth C."/>
            <person name="Imamovic A."/>
            <person name="Ireland A."/>
            <person name="Larimer J."/>
            <person name="McCowan C."/>
            <person name="Murphy C."/>
            <person name="Pearson M."/>
            <person name="Poon T.W."/>
            <person name="Priest M."/>
            <person name="Roberts A."/>
            <person name="Saif S."/>
            <person name="Shea T."/>
            <person name="Sisk P."/>
            <person name="Sykes S."/>
            <person name="Wortman J."/>
            <person name="Nusbaum C."/>
            <person name="Birren B."/>
        </authorList>
    </citation>
    <scope>NUCLEOTIDE SEQUENCE [LARGE SCALE GENOMIC DNA]</scope>
    <source>
        <strain evidence="15 17">ATCC BAA-350</strain>
    </source>
</reference>
<evidence type="ECO:0000256" key="4">
    <source>
        <dbReference type="ARBA" id="ARBA00022553"/>
    </source>
</evidence>
<sequence length="480" mass="49922">MGNYQLIAATGCPTGIAHTYMAQEALEQAAKKKGITIKVETHGQIGVENELTPEEIKQAEAVIIAADKDVHPERFAGKRIIDVSVSTGIKDAERLIDDALAGKGVLSAENQAVDALEQETGNKTSFGRSIYKNLMNGVSHMLPFVVAGGVLIAISFAVWGIYSFDPDNAQYNATAAMLKSVGDAAMGMMVPVLAAYIAEGIAKRPGLVVGFVGGIVAMNGGTGFLGGILAGFLAGYFILLLQKVLDVLPKQLDGLKAIFLYPVIGVAVIGIVMSLLAGPMKAVNEGMMSFLAGFEHSNPLVLGVIVGCMCAFDMGGPINKAAYVTGTALLAQGNTTFMAGVSAACIAPPLITGFATLFFGKYFDTNDRNAGLVNFILGSTHITEGAIPFAAKDPIRVLPTMMLGSSIAAVLTYMFGVQVPAPHGGFLVLPVVTGKIQWVLSILIGSIVGGVILGLIQKSSVAAKEKKANAEQADKSAIAE</sequence>
<keyword evidence="10 11" id="KW-0472">Membrane</keyword>
<dbReference type="Gene3D" id="3.40.50.2300">
    <property type="match status" value="1"/>
</dbReference>
<name>R2XRV6_9ENTE</name>
<keyword evidence="5" id="KW-0762">Sugar transport</keyword>
<gene>
    <name evidence="15" type="ORF">I592_03031</name>
    <name evidence="14" type="ORF">UKC_00938</name>
</gene>
<feature type="domain" description="PTS EIIC type-2" evidence="13">
    <location>
        <begin position="130"/>
        <end position="465"/>
    </location>
</feature>
<evidence type="ECO:0000256" key="5">
    <source>
        <dbReference type="ARBA" id="ARBA00022597"/>
    </source>
</evidence>
<dbReference type="InterPro" id="IPR050864">
    <property type="entry name" value="Bacterial_PTS_Sugar_Transport"/>
</dbReference>
<dbReference type="PROSITE" id="PS51104">
    <property type="entry name" value="PTS_EIIC_TYPE_2"/>
    <property type="match status" value="1"/>
</dbReference>
<dbReference type="Pfam" id="PF02302">
    <property type="entry name" value="PTS_IIB"/>
    <property type="match status" value="1"/>
</dbReference>
<dbReference type="GO" id="GO:0022877">
    <property type="term" value="F:protein-N(PI)-phosphohistidine-fructose phosphotransferase system transporter activity"/>
    <property type="evidence" value="ECO:0007669"/>
    <property type="project" value="InterPro"/>
</dbReference>
<dbReference type="SUPFAM" id="SSF52794">
    <property type="entry name" value="PTS system IIB component-like"/>
    <property type="match status" value="1"/>
</dbReference>
<dbReference type="FunFam" id="3.40.50.2300:FF:000014">
    <property type="entry name" value="PTS system fructose-like transporter subunit IIB"/>
    <property type="match status" value="1"/>
</dbReference>
<evidence type="ECO:0000256" key="11">
    <source>
        <dbReference type="SAM" id="Phobius"/>
    </source>
</evidence>
<dbReference type="HOGENOM" id="CLU_013155_0_0_9"/>
<dbReference type="EMBL" id="AJDQ01000005">
    <property type="protein sequence ID" value="EOI57629.1"/>
    <property type="molecule type" value="Genomic_DNA"/>
</dbReference>
<dbReference type="GO" id="GO:0005886">
    <property type="term" value="C:plasma membrane"/>
    <property type="evidence" value="ECO:0007669"/>
    <property type="project" value="UniProtKB-SubCell"/>
</dbReference>
<keyword evidence="6" id="KW-0808">Transferase</keyword>
<reference evidence="14 16" key="1">
    <citation type="submission" date="2013-02" db="EMBL/GenBank/DDBJ databases">
        <title>The Genome Sequence of Enterococcus gilvus ATCC BAA-350.</title>
        <authorList>
            <consortium name="The Broad Institute Genome Sequencing Platform"/>
            <consortium name="The Broad Institute Genome Sequencing Center for Infectious Disease"/>
            <person name="Earl A.M."/>
            <person name="Gilmore M.S."/>
            <person name="Lebreton F."/>
            <person name="Walker B."/>
            <person name="Young S.K."/>
            <person name="Zeng Q."/>
            <person name="Gargeya S."/>
            <person name="Fitzgerald M."/>
            <person name="Haas B."/>
            <person name="Abouelleil A."/>
            <person name="Alvarado L."/>
            <person name="Arachchi H.M."/>
            <person name="Berlin A.M."/>
            <person name="Chapman S.B."/>
            <person name="Dewar J."/>
            <person name="Goldberg J."/>
            <person name="Griggs A."/>
            <person name="Gujja S."/>
            <person name="Hansen M."/>
            <person name="Howarth C."/>
            <person name="Imamovic A."/>
            <person name="Larimer J."/>
            <person name="McCowan C."/>
            <person name="Murphy C."/>
            <person name="Neiman D."/>
            <person name="Pearson M."/>
            <person name="Priest M."/>
            <person name="Roberts A."/>
            <person name="Saif S."/>
            <person name="Shea T."/>
            <person name="Sisk P."/>
            <person name="Sykes S."/>
            <person name="Wortman J."/>
            <person name="Nusbaum C."/>
            <person name="Birren B."/>
        </authorList>
    </citation>
    <scope>NUCLEOTIDE SEQUENCE [LARGE SCALE GENOMIC DNA]</scope>
    <source>
        <strain evidence="14 16">ATCC BAA-350</strain>
    </source>
</reference>
<dbReference type="PROSITE" id="PS51099">
    <property type="entry name" value="PTS_EIIB_TYPE_2"/>
    <property type="match status" value="1"/>
</dbReference>
<comment type="caution">
    <text evidence="14">The sequence shown here is derived from an EMBL/GenBank/DDBJ whole genome shotgun (WGS) entry which is preliminary data.</text>
</comment>
<dbReference type="NCBIfam" id="TIGR01427">
    <property type="entry name" value="PTS_IIC_fructo"/>
    <property type="match status" value="1"/>
</dbReference>
<dbReference type="eggNOG" id="COG1299">
    <property type="taxonomic scope" value="Bacteria"/>
</dbReference>
<dbReference type="RefSeq" id="WP_010779386.1">
    <property type="nucleotide sequence ID" value="NZ_ASWH01000001.1"/>
</dbReference>
<dbReference type="InterPro" id="IPR003353">
    <property type="entry name" value="PTS_IIB_fruc"/>
</dbReference>
<feature type="transmembrane region" description="Helical" evidence="11">
    <location>
        <begin position="258"/>
        <end position="278"/>
    </location>
</feature>
<feature type="transmembrane region" description="Helical" evidence="11">
    <location>
        <begin position="397"/>
        <end position="416"/>
    </location>
</feature>
<dbReference type="Pfam" id="PF02378">
    <property type="entry name" value="PTS_EIIC"/>
    <property type="match status" value="1"/>
</dbReference>
<keyword evidence="7" id="KW-0598">Phosphotransferase system</keyword>
<evidence type="ECO:0000259" key="13">
    <source>
        <dbReference type="PROSITE" id="PS51104"/>
    </source>
</evidence>
<dbReference type="InterPro" id="IPR003501">
    <property type="entry name" value="PTS_EIIB_2/3"/>
</dbReference>
<dbReference type="PANTHER" id="PTHR30505:SF28">
    <property type="entry name" value="PTS SYSTEM 2-O-ALPHA-MANNOSYL-D-GLYCERATE-SPECIFIC EIIABC COMPONENT"/>
    <property type="match status" value="1"/>
</dbReference>
<dbReference type="PANTHER" id="PTHR30505">
    <property type="entry name" value="FRUCTOSE-LIKE PERMEASE"/>
    <property type="match status" value="1"/>
</dbReference>
<feature type="domain" description="PTS EIIB type-2" evidence="12">
    <location>
        <begin position="6"/>
        <end position="101"/>
    </location>
</feature>
<evidence type="ECO:0000256" key="6">
    <source>
        <dbReference type="ARBA" id="ARBA00022679"/>
    </source>
</evidence>
<evidence type="ECO:0000313" key="16">
    <source>
        <dbReference type="Proteomes" id="UP000013750"/>
    </source>
</evidence>
<feature type="transmembrane region" description="Helical" evidence="11">
    <location>
        <begin position="209"/>
        <end position="238"/>
    </location>
</feature>
<dbReference type="PATRIC" id="fig|1158614.3.peg.967"/>
<dbReference type="CDD" id="cd05569">
    <property type="entry name" value="PTS_IIB_fructose"/>
    <property type="match status" value="1"/>
</dbReference>
<keyword evidence="8 11" id="KW-0812">Transmembrane</keyword>
<evidence type="ECO:0000313" key="17">
    <source>
        <dbReference type="Proteomes" id="UP000014160"/>
    </source>
</evidence>
<evidence type="ECO:0000256" key="7">
    <source>
        <dbReference type="ARBA" id="ARBA00022683"/>
    </source>
</evidence>
<dbReference type="InterPro" id="IPR036095">
    <property type="entry name" value="PTS_EIIB-like_sf"/>
</dbReference>
<dbReference type="InterPro" id="IPR013011">
    <property type="entry name" value="PTS_EIIB_2"/>
</dbReference>
<evidence type="ECO:0000256" key="8">
    <source>
        <dbReference type="ARBA" id="ARBA00022692"/>
    </source>
</evidence>
<evidence type="ECO:0000256" key="2">
    <source>
        <dbReference type="ARBA" id="ARBA00022448"/>
    </source>
</evidence>
<dbReference type="InterPro" id="IPR006327">
    <property type="entry name" value="PTS_IIC_fruc"/>
</dbReference>
<keyword evidence="3" id="KW-1003">Cell membrane</keyword>
<feature type="transmembrane region" description="Helical" evidence="11">
    <location>
        <begin position="299"/>
        <end position="318"/>
    </location>
</feature>
<dbReference type="NCBIfam" id="TIGR00829">
    <property type="entry name" value="FRU"/>
    <property type="match status" value="1"/>
</dbReference>
<dbReference type="GO" id="GO:0009401">
    <property type="term" value="P:phosphoenolpyruvate-dependent sugar phosphotransferase system"/>
    <property type="evidence" value="ECO:0007669"/>
    <property type="project" value="UniProtKB-KW"/>
</dbReference>
<dbReference type="OrthoDB" id="9782569at2"/>
<feature type="transmembrane region" description="Helical" evidence="11">
    <location>
        <begin position="141"/>
        <end position="164"/>
    </location>
</feature>
<accession>R2XRV6</accession>
<evidence type="ECO:0000256" key="10">
    <source>
        <dbReference type="ARBA" id="ARBA00023136"/>
    </source>
</evidence>
<dbReference type="GO" id="GO:0090563">
    <property type="term" value="F:protein-phosphocysteine-sugar phosphotransferase activity"/>
    <property type="evidence" value="ECO:0007669"/>
    <property type="project" value="TreeGrafter"/>
</dbReference>
<dbReference type="Proteomes" id="UP000014160">
    <property type="component" value="Unassembled WGS sequence"/>
</dbReference>
<feature type="transmembrane region" description="Helical" evidence="11">
    <location>
        <begin position="436"/>
        <end position="456"/>
    </location>
</feature>
<keyword evidence="9 11" id="KW-1133">Transmembrane helix</keyword>
<evidence type="ECO:0000313" key="15">
    <source>
        <dbReference type="EMBL" id="EOW83672.1"/>
    </source>
</evidence>
<keyword evidence="17" id="KW-1185">Reference proteome</keyword>
<evidence type="ECO:0000256" key="1">
    <source>
        <dbReference type="ARBA" id="ARBA00004429"/>
    </source>
</evidence>
<comment type="subcellular location">
    <subcellularLocation>
        <location evidence="1">Cell inner membrane</location>
        <topology evidence="1">Multi-pass membrane protein</topology>
    </subcellularLocation>
</comment>
<keyword evidence="4" id="KW-0597">Phosphoprotein</keyword>
<evidence type="ECO:0000313" key="14">
    <source>
        <dbReference type="EMBL" id="EOI57629.1"/>
    </source>
</evidence>
<dbReference type="EMBL" id="ASWH01000001">
    <property type="protein sequence ID" value="EOW83672.1"/>
    <property type="molecule type" value="Genomic_DNA"/>
</dbReference>
<dbReference type="AlphaFoldDB" id="R2XRV6"/>
<evidence type="ECO:0000256" key="3">
    <source>
        <dbReference type="ARBA" id="ARBA00022475"/>
    </source>
</evidence>
<proteinExistence type="predicted"/>
<feature type="transmembrane region" description="Helical" evidence="11">
    <location>
        <begin position="338"/>
        <end position="359"/>
    </location>
</feature>
<dbReference type="Proteomes" id="UP000013750">
    <property type="component" value="Unassembled WGS sequence"/>
</dbReference>
<dbReference type="InterPro" id="IPR013014">
    <property type="entry name" value="PTS_EIIC_2"/>
</dbReference>
<keyword evidence="2" id="KW-0813">Transport</keyword>
<dbReference type="GO" id="GO:0005351">
    <property type="term" value="F:carbohydrate:proton symporter activity"/>
    <property type="evidence" value="ECO:0007669"/>
    <property type="project" value="InterPro"/>
</dbReference>
<dbReference type="InterPro" id="IPR003352">
    <property type="entry name" value="PTS_EIIC"/>
</dbReference>
<protein>
    <submittedName>
        <fullName evidence="15">PTS system fructose-specific transporter subunit IIBC</fullName>
    </submittedName>
    <submittedName>
        <fullName evidence="14">PTS system, Fru family, IIC component</fullName>
    </submittedName>
</protein>